<name>A0A223D517_9BACL</name>
<keyword evidence="4" id="KW-1185">Reference proteome</keyword>
<protein>
    <submittedName>
        <fullName evidence="3">Uncharacterized protein</fullName>
    </submittedName>
</protein>
<sequence>MRLGNPKRGATDTAANKSFLAPSPLKRSPVKKKRTEWRYLSTVEYGTATEPRLDTLRWFWDEVLRRPLDRQLLALCAKTSPRIARRLARMDRGKCSLCGVIDLSVQAVRRVQASGGNEWAVWLLGATVILYHASYAFASLITRLDDEQKGEEAIWSRNW</sequence>
<dbReference type="RefSeq" id="WP_094237937.1">
    <property type="nucleotide sequence ID" value="NZ_CP022657.1"/>
</dbReference>
<keyword evidence="2" id="KW-0472">Membrane</keyword>
<evidence type="ECO:0000313" key="3">
    <source>
        <dbReference type="EMBL" id="ASS76709.1"/>
    </source>
</evidence>
<evidence type="ECO:0000313" key="4">
    <source>
        <dbReference type="Proteomes" id="UP000214688"/>
    </source>
</evidence>
<accession>A0A223D517</accession>
<dbReference type="EMBL" id="CP022657">
    <property type="protein sequence ID" value="ASS76709.1"/>
    <property type="molecule type" value="Genomic_DNA"/>
</dbReference>
<organism evidence="3 4">
    <name type="scientific">Tumebacillus algifaecis</name>
    <dbReference type="NCBI Taxonomy" id="1214604"/>
    <lineage>
        <taxon>Bacteria</taxon>
        <taxon>Bacillati</taxon>
        <taxon>Bacillota</taxon>
        <taxon>Bacilli</taxon>
        <taxon>Bacillales</taxon>
        <taxon>Alicyclobacillaceae</taxon>
        <taxon>Tumebacillus</taxon>
    </lineage>
</organism>
<evidence type="ECO:0000256" key="2">
    <source>
        <dbReference type="SAM" id="Phobius"/>
    </source>
</evidence>
<reference evidence="3 4" key="1">
    <citation type="journal article" date="2015" name="Int. J. Syst. Evol. Microbiol.">
        <title>Tumebacillus algifaecis sp. nov., isolated from decomposing algal scum.</title>
        <authorList>
            <person name="Wu Y.F."/>
            <person name="Zhang B."/>
            <person name="Xing P."/>
            <person name="Wu Q.L."/>
            <person name="Liu S.J."/>
        </authorList>
    </citation>
    <scope>NUCLEOTIDE SEQUENCE [LARGE SCALE GENOMIC DNA]</scope>
    <source>
        <strain evidence="3 4">THMBR28</strain>
    </source>
</reference>
<dbReference type="KEGG" id="tab:CIG75_18235"/>
<keyword evidence="2" id="KW-1133">Transmembrane helix</keyword>
<keyword evidence="2" id="KW-0812">Transmembrane</keyword>
<evidence type="ECO:0000256" key="1">
    <source>
        <dbReference type="SAM" id="MobiDB-lite"/>
    </source>
</evidence>
<dbReference type="AlphaFoldDB" id="A0A223D517"/>
<feature type="region of interest" description="Disordered" evidence="1">
    <location>
        <begin position="1"/>
        <end position="27"/>
    </location>
</feature>
<proteinExistence type="predicted"/>
<gene>
    <name evidence="3" type="ORF">CIG75_18235</name>
</gene>
<dbReference type="Proteomes" id="UP000214688">
    <property type="component" value="Chromosome"/>
</dbReference>
<feature type="transmembrane region" description="Helical" evidence="2">
    <location>
        <begin position="119"/>
        <end position="141"/>
    </location>
</feature>